<feature type="chain" id="PRO_5025631933" evidence="1">
    <location>
        <begin position="18"/>
        <end position="216"/>
    </location>
</feature>
<comment type="caution">
    <text evidence="2">The sequence shown here is derived from an EMBL/GenBank/DDBJ whole genome shotgun (WGS) entry which is preliminary data.</text>
</comment>
<dbReference type="Proteomes" id="UP000481421">
    <property type="component" value="Unassembled WGS sequence"/>
</dbReference>
<sequence length="216" mass="23043">MKTTLVLGLLACTTLVACGSDSDSIGTADIVRSFATSAIGTLSPADAGIERMTRARLAEVVTPVMLLTVDSTGQEALIAEIENNRGVETWSTVDDITISLRNGVIVATRGFGADLMAASGPNVTRSGGSYGRVHVLLNGEDNPEQTRFACTLQNAGAKAVEVVEITYQATHMIETCSAPGESFTNDYWITGDQKIRKSRQWISPDLGYITIADVRR</sequence>
<organism evidence="2 3">
    <name type="scientific">Pseudotabrizicola algicola</name>
    <dbReference type="NCBI Taxonomy" id="2709381"/>
    <lineage>
        <taxon>Bacteria</taxon>
        <taxon>Pseudomonadati</taxon>
        <taxon>Pseudomonadota</taxon>
        <taxon>Alphaproteobacteria</taxon>
        <taxon>Rhodobacterales</taxon>
        <taxon>Paracoccaceae</taxon>
        <taxon>Pseudotabrizicola</taxon>
    </lineage>
</organism>
<protein>
    <submittedName>
        <fullName evidence="2">YjbF family lipoprotein</fullName>
    </submittedName>
</protein>
<dbReference type="Pfam" id="PF11102">
    <property type="entry name" value="YjbF"/>
    <property type="match status" value="1"/>
</dbReference>
<evidence type="ECO:0000313" key="3">
    <source>
        <dbReference type="Proteomes" id="UP000481421"/>
    </source>
</evidence>
<dbReference type="EMBL" id="JAAIKE010000007">
    <property type="protein sequence ID" value="NEX48049.1"/>
    <property type="molecule type" value="Genomic_DNA"/>
</dbReference>
<dbReference type="SUPFAM" id="SSF159270">
    <property type="entry name" value="YmcC-like"/>
    <property type="match status" value="1"/>
</dbReference>
<dbReference type="InterPro" id="IPR021308">
    <property type="entry name" value="GfcB"/>
</dbReference>
<feature type="signal peptide" evidence="1">
    <location>
        <begin position="1"/>
        <end position="17"/>
    </location>
</feature>
<proteinExistence type="predicted"/>
<reference evidence="2 3" key="1">
    <citation type="submission" date="2020-02" db="EMBL/GenBank/DDBJ databases">
        <title>Rhodobacter algicola sp. nov., isolated from microalga culture.</title>
        <authorList>
            <person name="Park C.-Y."/>
        </authorList>
    </citation>
    <scope>NUCLEOTIDE SEQUENCE [LARGE SCALE GENOMIC DNA]</scope>
    <source>
        <strain evidence="2 3">ETT8</strain>
    </source>
</reference>
<gene>
    <name evidence="2" type="ORF">G3572_17710</name>
</gene>
<dbReference type="PROSITE" id="PS51257">
    <property type="entry name" value="PROKAR_LIPOPROTEIN"/>
    <property type="match status" value="1"/>
</dbReference>
<keyword evidence="2" id="KW-0449">Lipoprotein</keyword>
<dbReference type="InterPro" id="IPR023373">
    <property type="entry name" value="YmcC_sf"/>
</dbReference>
<dbReference type="RefSeq" id="WP_164614384.1">
    <property type="nucleotide sequence ID" value="NZ_JAAIKE010000007.1"/>
</dbReference>
<keyword evidence="3" id="KW-1185">Reference proteome</keyword>
<dbReference type="AlphaFoldDB" id="A0A6B3RY41"/>
<dbReference type="Gene3D" id="2.40.360.10">
    <property type="entry name" value="YmcC-like"/>
    <property type="match status" value="1"/>
</dbReference>
<evidence type="ECO:0000313" key="2">
    <source>
        <dbReference type="EMBL" id="NEX48049.1"/>
    </source>
</evidence>
<accession>A0A6B3RY41</accession>
<evidence type="ECO:0000256" key="1">
    <source>
        <dbReference type="SAM" id="SignalP"/>
    </source>
</evidence>
<name>A0A6B3RY41_9RHOB</name>
<keyword evidence="1" id="KW-0732">Signal</keyword>